<proteinExistence type="predicted"/>
<evidence type="ECO:0000313" key="1">
    <source>
        <dbReference type="EMBL" id="CUO04391.1"/>
    </source>
</evidence>
<sequence>MTVLSDAEEWPGEVAKGTEMPFHVEQALQIAGGKMRVDGMYGSHIVHDRELITGQNPASDLELAKELDKSLQVE</sequence>
<keyword evidence="2" id="KW-1185">Reference proteome</keyword>
<dbReference type="RefSeq" id="WP_055162715.1">
    <property type="nucleotide sequence ID" value="NZ_CABIWZ010000022.1"/>
</dbReference>
<dbReference type="EMBL" id="CYYU01000022">
    <property type="protein sequence ID" value="CUO04391.1"/>
    <property type="molecule type" value="Genomic_DNA"/>
</dbReference>
<gene>
    <name evidence="1" type="ORF">ERS852385_01996</name>
</gene>
<organism evidence="1 2">
    <name type="scientific">Mitsuokella jalaludinii</name>
    <dbReference type="NCBI Taxonomy" id="187979"/>
    <lineage>
        <taxon>Bacteria</taxon>
        <taxon>Bacillati</taxon>
        <taxon>Bacillota</taxon>
        <taxon>Negativicutes</taxon>
        <taxon>Selenomonadales</taxon>
        <taxon>Selenomonadaceae</taxon>
        <taxon>Mitsuokella</taxon>
    </lineage>
</organism>
<protein>
    <submittedName>
        <fullName evidence="1">Uncharacterized protein</fullName>
    </submittedName>
</protein>
<dbReference type="STRING" id="187979.ERS852385_01996"/>
<accession>A0A174BTF8</accession>
<name>A0A174BTF8_9FIRM</name>
<dbReference type="InterPro" id="IPR029062">
    <property type="entry name" value="Class_I_gatase-like"/>
</dbReference>
<dbReference type="Gene3D" id="3.40.50.880">
    <property type="match status" value="1"/>
</dbReference>
<dbReference type="AlphaFoldDB" id="A0A174BTF8"/>
<dbReference type="SUPFAM" id="SSF52317">
    <property type="entry name" value="Class I glutamine amidotransferase-like"/>
    <property type="match status" value="1"/>
</dbReference>
<dbReference type="Proteomes" id="UP000095546">
    <property type="component" value="Unassembled WGS sequence"/>
</dbReference>
<evidence type="ECO:0000313" key="2">
    <source>
        <dbReference type="Proteomes" id="UP000095546"/>
    </source>
</evidence>
<reference evidence="1 2" key="1">
    <citation type="submission" date="2015-09" db="EMBL/GenBank/DDBJ databases">
        <authorList>
            <consortium name="Pathogen Informatics"/>
        </authorList>
    </citation>
    <scope>NUCLEOTIDE SEQUENCE [LARGE SCALE GENOMIC DNA]</scope>
    <source>
        <strain evidence="1 2">2789STDY5608828</strain>
    </source>
</reference>
<dbReference type="eggNOG" id="COG0693">
    <property type="taxonomic scope" value="Bacteria"/>
</dbReference>